<proteinExistence type="predicted"/>
<evidence type="ECO:0000313" key="1">
    <source>
        <dbReference type="EMBL" id="MCP8939495.1"/>
    </source>
</evidence>
<organism evidence="1 2">
    <name type="scientific">Alsobacter ponti</name>
    <dbReference type="NCBI Taxonomy" id="2962936"/>
    <lineage>
        <taxon>Bacteria</taxon>
        <taxon>Pseudomonadati</taxon>
        <taxon>Pseudomonadota</taxon>
        <taxon>Alphaproteobacteria</taxon>
        <taxon>Hyphomicrobiales</taxon>
        <taxon>Alsobacteraceae</taxon>
        <taxon>Alsobacter</taxon>
    </lineage>
</organism>
<gene>
    <name evidence="1" type="ORF">NK718_13295</name>
</gene>
<dbReference type="Proteomes" id="UP001205890">
    <property type="component" value="Unassembled WGS sequence"/>
</dbReference>
<name>A0ABT1LDB6_9HYPH</name>
<evidence type="ECO:0008006" key="3">
    <source>
        <dbReference type="Google" id="ProtNLM"/>
    </source>
</evidence>
<comment type="caution">
    <text evidence="1">The sequence shown here is derived from an EMBL/GenBank/DDBJ whole genome shotgun (WGS) entry which is preliminary data.</text>
</comment>
<sequence>MMVSVAQKELWRQRLHIPAYQVGDAARYAQISRKTVAEWHAKGARKALPERQLGAALSYMQLIEVAVVAAARKAGVSLKDIAAARAYASEKLNSTFPFAEHRFKLNGRDLWLDYKEFEPGAASGRVVAANRGGQLAWEEIVGRLEQFEYAEGLALRWHLGGKKSPVVIDPRFAFGAPSVEGVPTWALKARWLAGDTVFEIADDYALPEWVVQSALEFEGIDLRQPNTWVQ</sequence>
<keyword evidence="2" id="KW-1185">Reference proteome</keyword>
<dbReference type="EMBL" id="JANCLU010000012">
    <property type="protein sequence ID" value="MCP8939495.1"/>
    <property type="molecule type" value="Genomic_DNA"/>
</dbReference>
<dbReference type="RefSeq" id="WP_254743089.1">
    <property type="nucleotide sequence ID" value="NZ_JANCLU010000012.1"/>
</dbReference>
<reference evidence="1 2" key="1">
    <citation type="submission" date="2022-07" db="EMBL/GenBank/DDBJ databases">
        <authorList>
            <person name="Li W.-J."/>
            <person name="Deng Q.-Q."/>
        </authorList>
    </citation>
    <scope>NUCLEOTIDE SEQUENCE [LARGE SCALE GENOMIC DNA]</scope>
    <source>
        <strain evidence="1 2">SYSU M60028</strain>
    </source>
</reference>
<accession>A0ABT1LDB6</accession>
<protein>
    <recommendedName>
        <fullName evidence="3">DUF433 domain-containing protein</fullName>
    </recommendedName>
</protein>
<evidence type="ECO:0000313" key="2">
    <source>
        <dbReference type="Proteomes" id="UP001205890"/>
    </source>
</evidence>